<reference evidence="2" key="1">
    <citation type="journal article" date="2023" name="Nat. Plants">
        <title>Single-cell RNA sequencing provides a high-resolution roadmap for understanding the multicellular compartmentation of specialized metabolism.</title>
        <authorList>
            <person name="Sun S."/>
            <person name="Shen X."/>
            <person name="Li Y."/>
            <person name="Li Y."/>
            <person name="Wang S."/>
            <person name="Li R."/>
            <person name="Zhang H."/>
            <person name="Shen G."/>
            <person name="Guo B."/>
            <person name="Wei J."/>
            <person name="Xu J."/>
            <person name="St-Pierre B."/>
            <person name="Chen S."/>
            <person name="Sun C."/>
        </authorList>
    </citation>
    <scope>NUCLEOTIDE SEQUENCE [LARGE SCALE GENOMIC DNA]</scope>
</reference>
<organism evidence="1 2">
    <name type="scientific">Catharanthus roseus</name>
    <name type="common">Madagascar periwinkle</name>
    <name type="synonym">Vinca rosea</name>
    <dbReference type="NCBI Taxonomy" id="4058"/>
    <lineage>
        <taxon>Eukaryota</taxon>
        <taxon>Viridiplantae</taxon>
        <taxon>Streptophyta</taxon>
        <taxon>Embryophyta</taxon>
        <taxon>Tracheophyta</taxon>
        <taxon>Spermatophyta</taxon>
        <taxon>Magnoliopsida</taxon>
        <taxon>eudicotyledons</taxon>
        <taxon>Gunneridae</taxon>
        <taxon>Pentapetalae</taxon>
        <taxon>asterids</taxon>
        <taxon>lamiids</taxon>
        <taxon>Gentianales</taxon>
        <taxon>Apocynaceae</taxon>
        <taxon>Rauvolfioideae</taxon>
        <taxon>Vinceae</taxon>
        <taxon>Catharanthinae</taxon>
        <taxon>Catharanthus</taxon>
    </lineage>
</organism>
<accession>A0ACB9ZPX8</accession>
<evidence type="ECO:0000313" key="2">
    <source>
        <dbReference type="Proteomes" id="UP001060085"/>
    </source>
</evidence>
<name>A0ACB9ZPX8_CATRO</name>
<protein>
    <submittedName>
        <fullName evidence="1">Uncharacterized protein</fullName>
    </submittedName>
</protein>
<dbReference type="EMBL" id="CM044708">
    <property type="protein sequence ID" value="KAI5648866.1"/>
    <property type="molecule type" value="Genomic_DNA"/>
</dbReference>
<proteinExistence type="predicted"/>
<evidence type="ECO:0000313" key="1">
    <source>
        <dbReference type="EMBL" id="KAI5648866.1"/>
    </source>
</evidence>
<sequence>MKNLESSNSNSTSSSSILSPTKRSSTVGRSRKGCMRGKGGPENALCTYRGVRQRTWGKWVAEIREPNRGARIWLGTFNTSLEAAKAYDDAAKRLYGSFAKVNLPPDDHAEKSKDISGKFLNSMILDDDDDEEFGVFKDMNNNGEIFSFWENDFQAHENWVVDEEQNLNWPEYPVDNGYHWSNDGGVLAIGGLMEAEINFNVIDWEN</sequence>
<keyword evidence="2" id="KW-1185">Reference proteome</keyword>
<dbReference type="Proteomes" id="UP001060085">
    <property type="component" value="Linkage Group LG08"/>
</dbReference>
<comment type="caution">
    <text evidence="1">The sequence shown here is derived from an EMBL/GenBank/DDBJ whole genome shotgun (WGS) entry which is preliminary data.</text>
</comment>
<gene>
    <name evidence="1" type="ORF">M9H77_34871</name>
</gene>